<name>A0AAD8WCJ9_LOLMU</name>
<feature type="region of interest" description="Disordered" evidence="1">
    <location>
        <begin position="79"/>
        <end position="117"/>
    </location>
</feature>
<gene>
    <name evidence="4" type="ORF">QYE76_069078</name>
</gene>
<dbReference type="EMBL" id="JAUUTY010000004">
    <property type="protein sequence ID" value="KAK1651273.1"/>
    <property type="molecule type" value="Genomic_DNA"/>
</dbReference>
<reference evidence="4" key="1">
    <citation type="submission" date="2023-07" db="EMBL/GenBank/DDBJ databases">
        <title>A chromosome-level genome assembly of Lolium multiflorum.</title>
        <authorList>
            <person name="Chen Y."/>
            <person name="Copetti D."/>
            <person name="Kolliker R."/>
            <person name="Studer B."/>
        </authorList>
    </citation>
    <scope>NUCLEOTIDE SEQUENCE</scope>
    <source>
        <strain evidence="4">02402/16</strain>
        <tissue evidence="4">Leaf</tissue>
    </source>
</reference>
<comment type="caution">
    <text evidence="4">The sequence shown here is derived from an EMBL/GenBank/DDBJ whole genome shotgun (WGS) entry which is preliminary data.</text>
</comment>
<feature type="domain" description="Tf2-1-like SH3-like" evidence="3">
    <location>
        <begin position="865"/>
        <end position="927"/>
    </location>
</feature>
<feature type="region of interest" description="Disordered" evidence="1">
    <location>
        <begin position="410"/>
        <end position="466"/>
    </location>
</feature>
<feature type="compositionally biased region" description="Basic and acidic residues" evidence="1">
    <location>
        <begin position="410"/>
        <end position="429"/>
    </location>
</feature>
<dbReference type="InterPro" id="IPR056924">
    <property type="entry name" value="SH3_Tf2-1"/>
</dbReference>
<keyword evidence="5" id="KW-1185">Reference proteome</keyword>
<dbReference type="Pfam" id="PF24626">
    <property type="entry name" value="SH3_Tf2-1"/>
    <property type="match status" value="1"/>
</dbReference>
<feature type="region of interest" description="Disordered" evidence="1">
    <location>
        <begin position="567"/>
        <end position="621"/>
    </location>
</feature>
<organism evidence="4 5">
    <name type="scientific">Lolium multiflorum</name>
    <name type="common">Italian ryegrass</name>
    <name type="synonym">Lolium perenne subsp. multiflorum</name>
    <dbReference type="NCBI Taxonomy" id="4521"/>
    <lineage>
        <taxon>Eukaryota</taxon>
        <taxon>Viridiplantae</taxon>
        <taxon>Streptophyta</taxon>
        <taxon>Embryophyta</taxon>
        <taxon>Tracheophyta</taxon>
        <taxon>Spermatophyta</taxon>
        <taxon>Magnoliopsida</taxon>
        <taxon>Liliopsida</taxon>
        <taxon>Poales</taxon>
        <taxon>Poaceae</taxon>
        <taxon>BOP clade</taxon>
        <taxon>Pooideae</taxon>
        <taxon>Poodae</taxon>
        <taxon>Poeae</taxon>
        <taxon>Poeae Chloroplast Group 2 (Poeae type)</taxon>
        <taxon>Loliodinae</taxon>
        <taxon>Loliinae</taxon>
        <taxon>Lolium</taxon>
    </lineage>
</organism>
<proteinExistence type="predicted"/>
<dbReference type="Proteomes" id="UP001231189">
    <property type="component" value="Unassembled WGS sequence"/>
</dbReference>
<feature type="compositionally biased region" description="Low complexity" evidence="1">
    <location>
        <begin position="586"/>
        <end position="600"/>
    </location>
</feature>
<evidence type="ECO:0000259" key="3">
    <source>
        <dbReference type="Pfam" id="PF24626"/>
    </source>
</evidence>
<dbReference type="InterPro" id="IPR041588">
    <property type="entry name" value="Integrase_H2C2"/>
</dbReference>
<feature type="region of interest" description="Disordered" evidence="1">
    <location>
        <begin position="1"/>
        <end position="52"/>
    </location>
</feature>
<feature type="compositionally biased region" description="Polar residues" evidence="1">
    <location>
        <begin position="89"/>
        <end position="104"/>
    </location>
</feature>
<evidence type="ECO:0008006" key="6">
    <source>
        <dbReference type="Google" id="ProtNLM"/>
    </source>
</evidence>
<feature type="compositionally biased region" description="Basic and acidic residues" evidence="1">
    <location>
        <begin position="317"/>
        <end position="329"/>
    </location>
</feature>
<feature type="compositionally biased region" description="Basic and acidic residues" evidence="1">
    <location>
        <begin position="601"/>
        <end position="615"/>
    </location>
</feature>
<feature type="domain" description="Integrase zinc-binding" evidence="2">
    <location>
        <begin position="736"/>
        <end position="784"/>
    </location>
</feature>
<dbReference type="AlphaFoldDB" id="A0AAD8WCJ9"/>
<dbReference type="Pfam" id="PF17921">
    <property type="entry name" value="Integrase_H2C2"/>
    <property type="match status" value="1"/>
</dbReference>
<accession>A0AAD8WCJ9</accession>
<evidence type="ECO:0000313" key="5">
    <source>
        <dbReference type="Proteomes" id="UP001231189"/>
    </source>
</evidence>
<feature type="region of interest" description="Disordered" evidence="1">
    <location>
        <begin position="931"/>
        <end position="963"/>
    </location>
</feature>
<dbReference type="PANTHER" id="PTHR45125:SF48">
    <property type="entry name" value="MYB-LIKE DOMAIN-CONTAINING PROTEIN"/>
    <property type="match status" value="1"/>
</dbReference>
<evidence type="ECO:0000259" key="2">
    <source>
        <dbReference type="Pfam" id="PF17921"/>
    </source>
</evidence>
<feature type="region of interest" description="Disordered" evidence="1">
    <location>
        <begin position="999"/>
        <end position="1043"/>
    </location>
</feature>
<protein>
    <recommendedName>
        <fullName evidence="6">Integrase zinc-binding domain-containing protein</fullName>
    </recommendedName>
</protein>
<feature type="region of interest" description="Disordered" evidence="1">
    <location>
        <begin position="313"/>
        <end position="338"/>
    </location>
</feature>
<evidence type="ECO:0000313" key="4">
    <source>
        <dbReference type="EMBL" id="KAK1651273.1"/>
    </source>
</evidence>
<dbReference type="Gene3D" id="1.10.340.70">
    <property type="match status" value="1"/>
</dbReference>
<dbReference type="PANTHER" id="PTHR45125">
    <property type="entry name" value="F21J9.4-RELATED"/>
    <property type="match status" value="1"/>
</dbReference>
<feature type="compositionally biased region" description="Acidic residues" evidence="1">
    <location>
        <begin position="571"/>
        <end position="580"/>
    </location>
</feature>
<sequence>MPGAHEMGAQSGRYAYPSRDGSPELGESMTGSLPSSIDLNRAPANSKGPKHLGAAAMAGACNLLDDLSAERAQPPLQAPSIVQAPPSFPQTMPTTMPYPSTQQAPQPPPIDTQKDTTACPGSINIEEEPLFTQELTQAATAQARARRVSKRTSNYTEKEDKVLVEGWLTIGQDALTGAEQKGTAFWRRIYDYFHEHRKYGLEPFESDRSQTSLQKRWGAIQTECNKFQAAYDHVRRIPVSGMGVKDLVWQALEWYKSNNKEKTFAFPHCWKELQGTPKFQEGYDGYMTTLTGNKTAKDPTAIDLHGGQPCGSSLLEMHADREVSTDKRDERRRREKDEDKKNYFDVQKKKLEIEEVKAKTKAREIELKEREIELTAMAPKRYEEETSIARGGEEQLDVKVDMELDKELDVKTSHGRAREEREACVRGEDEVQAGPAPGQTSRHAGAPGPWPGPIGRQAGSTPAPTGCHAYANRRGYCNTISEPGWNPVSGPENKSAADLITWREFEALRNEMRRECRAQDDVLNGKVEEINQKLDATNATVTTLADQVTDIQRNIADMRLAIENLTAQQQQDEDEDPELPDDAHNARGAPRGNRPRGWAPLDRHGRGHDEEDGLAKPKFSIPKFEGGADVEEYLTWELKIENLWNLHPNYTEDRKIKLASSEFDGYALRWWDAFVRNHVEDGVKTVDEYYMEMEMLMQRDRVRESLEMAMQRFLNGLKNLATCFRMRYPQDFHHCEESHAGGLMGHFGREKTLLMLADHFYWPKMRRDVDRYVKRCITCNKSKSKLKPHGRYILPVSFEVVYGFKPITPLDLLPLPIHERVNMEASKRADFVRKIHVKTKELIKKKGKSNARMNKKRKEMLFKPGDMVWVHFRKDRFPKLRKSKLLPRGTGPYKVLANINDNAYSIDLSLDEFGVSNSFNVADLTPYDAEDLGASRSMPFEGGRDDEDIPTSLPPPPLPNEDEPAVKLKYEEETSIARGGEEQLDVKVDVELGKELDVKTSHGRAREEREACARGEDEVQAGPDGQTGRHAGAPGPWPGGLRDEDLTGIHCATASTSAVCSAIYSGSERGGLWRKWKPSRIAVGLERQTW</sequence>
<feature type="compositionally biased region" description="Polar residues" evidence="1">
    <location>
        <begin position="29"/>
        <end position="38"/>
    </location>
</feature>
<feature type="compositionally biased region" description="Basic and acidic residues" evidence="1">
    <location>
        <begin position="999"/>
        <end position="1017"/>
    </location>
</feature>
<evidence type="ECO:0000256" key="1">
    <source>
        <dbReference type="SAM" id="MobiDB-lite"/>
    </source>
</evidence>